<dbReference type="RefSeq" id="XP_028489748.1">
    <property type="nucleotide sequence ID" value="XM_028629647.1"/>
</dbReference>
<sequence length="872" mass="94969">MAASDPKKDGAPKAKADSASATAPRKRRKRTVGGGAADDCFTCASRGAKCDRRRPYCSQCLDLGRDCSGYKTTLTWGVGVASRGKLRGLSLPVSGGQPVAPQKRRSSAAQDDENKVRKRQSAQPSPISSTFQAGTLTANTSAYQWPRSAGNTGAYANISDPAGWNREVSSAPSTSNTPSYQVNTGFNGGSLAIYNNPTSVPSDPGWGINDLSQSPLPTAGVKVGGYAGGPPLTSNDSIRHQWIRGAPPILRVSGNNTQALPGSGASSSLSPQWSPSGLSSETGSMDEVDAESAYRRYSLYPDQAVSFHMSLDASLPSSLPQLLLDQSVGSTPRIRYLMSYYLEVIAPVIVAFDSPTNPYRVHILRLAQDSMALQHAVAALSASNMRQRRDRKISSTERTLPARRSSLAHRALTDGMFSQQYGVADPDELTKEELYHKGMAIKSLNAQLSDPVLRLSDSVLATLLILCLFHICETGVAKFQTQFAGVKKLLALRSRSLTGESEEGKWYTRMFTWFDAMTATINNREGQLQGDYLDTAASSNEEWALENLAGCDGRLFKIIGSLGRLNLLSQNKPVEFRSSVESAPVTVTLPPSMIHYTPPPAISNDILTSLFSPIEQAPLQMTSNPEDVDATGMHTRFWTEWHAVRQALESWRLDIQSTQRMPSVSHVQVPILPAHSYISPPSSPLSQCLVAPDNLTDLSNISESFRYSALLYTERLAFPDLPSDHPRIQSLVLSALHYISAVRSDVYLLWPLFITGSECIFETHRTLIRQRCKDIQKDSGFFNNISCLELLEKIWARSPNGNGEVTRRKNADTTTAAEKSFSGDYISDSIITSEDGMSSATTHNVYAPGSGAGFRWRKVIESEGLDGEYIVV</sequence>
<protein>
    <submittedName>
        <fullName evidence="7">Fungal-specific transcription factor domain-containing protein</fullName>
    </submittedName>
</protein>
<dbReference type="InterPro" id="IPR050675">
    <property type="entry name" value="OAF3"/>
</dbReference>
<feature type="region of interest" description="Disordered" evidence="5">
    <location>
        <begin position="89"/>
        <end position="133"/>
    </location>
</feature>
<dbReference type="GO" id="GO:0003677">
    <property type="term" value="F:DNA binding"/>
    <property type="evidence" value="ECO:0007669"/>
    <property type="project" value="UniProtKB-KW"/>
</dbReference>
<feature type="region of interest" description="Disordered" evidence="5">
    <location>
        <begin position="255"/>
        <end position="284"/>
    </location>
</feature>
<dbReference type="PANTHER" id="PTHR31069">
    <property type="entry name" value="OLEATE-ACTIVATED TRANSCRIPTION FACTOR 1-RELATED"/>
    <property type="match status" value="1"/>
</dbReference>
<dbReference type="InterPro" id="IPR001138">
    <property type="entry name" value="Zn2Cys6_DnaBD"/>
</dbReference>
<comment type="caution">
    <text evidence="7">The sequence shown here is derived from an EMBL/GenBank/DDBJ whole genome shotgun (WGS) entry which is preliminary data.</text>
</comment>
<proteinExistence type="predicted"/>
<dbReference type="GO" id="GO:0008270">
    <property type="term" value="F:zinc ion binding"/>
    <property type="evidence" value="ECO:0007669"/>
    <property type="project" value="InterPro"/>
</dbReference>
<dbReference type="Pfam" id="PF00172">
    <property type="entry name" value="Zn_clus"/>
    <property type="match status" value="1"/>
</dbReference>
<evidence type="ECO:0000313" key="8">
    <source>
        <dbReference type="Proteomes" id="UP000283841"/>
    </source>
</evidence>
<reference evidence="7 8" key="1">
    <citation type="journal article" date="2018" name="Front. Microbiol.">
        <title>Genomic and genetic insights into a cosmopolitan fungus, Paecilomyces variotii (Eurotiales).</title>
        <authorList>
            <person name="Urquhart A.S."/>
            <person name="Mondo S.J."/>
            <person name="Makela M.R."/>
            <person name="Hane J.K."/>
            <person name="Wiebenga A."/>
            <person name="He G."/>
            <person name="Mihaltcheva S."/>
            <person name="Pangilinan J."/>
            <person name="Lipzen A."/>
            <person name="Barry K."/>
            <person name="de Vries R.P."/>
            <person name="Grigoriev I.V."/>
            <person name="Idnurm A."/>
        </authorList>
    </citation>
    <scope>NUCLEOTIDE SEQUENCE [LARGE SCALE GENOMIC DNA]</scope>
    <source>
        <strain evidence="7 8">CBS 101075</strain>
    </source>
</reference>
<evidence type="ECO:0000256" key="2">
    <source>
        <dbReference type="ARBA" id="ARBA00023125"/>
    </source>
</evidence>
<evidence type="ECO:0000256" key="5">
    <source>
        <dbReference type="SAM" id="MobiDB-lite"/>
    </source>
</evidence>
<dbReference type="SUPFAM" id="SSF57701">
    <property type="entry name" value="Zn2/Cys6 DNA-binding domain"/>
    <property type="match status" value="1"/>
</dbReference>
<evidence type="ECO:0000256" key="1">
    <source>
        <dbReference type="ARBA" id="ARBA00023015"/>
    </source>
</evidence>
<evidence type="ECO:0000256" key="4">
    <source>
        <dbReference type="ARBA" id="ARBA00023242"/>
    </source>
</evidence>
<feature type="domain" description="Zn(2)-C6 fungal-type" evidence="6">
    <location>
        <begin position="39"/>
        <end position="68"/>
    </location>
</feature>
<dbReference type="CDD" id="cd00067">
    <property type="entry name" value="GAL4"/>
    <property type="match status" value="1"/>
</dbReference>
<dbReference type="PROSITE" id="PS50048">
    <property type="entry name" value="ZN2_CY6_FUNGAL_2"/>
    <property type="match status" value="1"/>
</dbReference>
<accession>A0A443I7M6</accession>
<dbReference type="AlphaFoldDB" id="A0A443I7M6"/>
<gene>
    <name evidence="7" type="ORF">C8Q69DRAFT_453667</name>
</gene>
<dbReference type="VEuPathDB" id="FungiDB:C8Q69DRAFT_453667"/>
<organism evidence="7 8">
    <name type="scientific">Byssochlamys spectabilis</name>
    <name type="common">Paecilomyces variotii</name>
    <dbReference type="NCBI Taxonomy" id="264951"/>
    <lineage>
        <taxon>Eukaryota</taxon>
        <taxon>Fungi</taxon>
        <taxon>Dikarya</taxon>
        <taxon>Ascomycota</taxon>
        <taxon>Pezizomycotina</taxon>
        <taxon>Eurotiomycetes</taxon>
        <taxon>Eurotiomycetidae</taxon>
        <taxon>Eurotiales</taxon>
        <taxon>Thermoascaceae</taxon>
        <taxon>Paecilomyces</taxon>
    </lineage>
</organism>
<feature type="compositionally biased region" description="Polar residues" evidence="5">
    <location>
        <begin position="121"/>
        <end position="133"/>
    </location>
</feature>
<dbReference type="EMBL" id="RCNU01000001">
    <property type="protein sequence ID" value="RWR00104.1"/>
    <property type="molecule type" value="Genomic_DNA"/>
</dbReference>
<dbReference type="Proteomes" id="UP000283841">
    <property type="component" value="Unassembled WGS sequence"/>
</dbReference>
<name>A0A443I7M6_BYSSP</name>
<feature type="region of interest" description="Disordered" evidence="5">
    <location>
        <begin position="1"/>
        <end position="38"/>
    </location>
</feature>
<feature type="compositionally biased region" description="Low complexity" evidence="5">
    <location>
        <begin position="258"/>
        <end position="280"/>
    </location>
</feature>
<dbReference type="GO" id="GO:0000981">
    <property type="term" value="F:DNA-binding transcription factor activity, RNA polymerase II-specific"/>
    <property type="evidence" value="ECO:0007669"/>
    <property type="project" value="InterPro"/>
</dbReference>
<dbReference type="Pfam" id="PF11951">
    <property type="entry name" value="Fungal_trans_2"/>
    <property type="match status" value="1"/>
</dbReference>
<dbReference type="InterPro" id="IPR021858">
    <property type="entry name" value="Fun_TF"/>
</dbReference>
<evidence type="ECO:0000259" key="6">
    <source>
        <dbReference type="PROSITE" id="PS50048"/>
    </source>
</evidence>
<dbReference type="PANTHER" id="PTHR31069:SF28">
    <property type="entry name" value="ZN(II)2CYS6 TRANSCRIPTION FACTOR (EUROFUNG)"/>
    <property type="match status" value="1"/>
</dbReference>
<dbReference type="GeneID" id="39598924"/>
<evidence type="ECO:0000313" key="7">
    <source>
        <dbReference type="EMBL" id="RWR00104.1"/>
    </source>
</evidence>
<dbReference type="InterPro" id="IPR036864">
    <property type="entry name" value="Zn2-C6_fun-type_DNA-bd_sf"/>
</dbReference>
<evidence type="ECO:0000256" key="3">
    <source>
        <dbReference type="ARBA" id="ARBA00023163"/>
    </source>
</evidence>
<feature type="compositionally biased region" description="Basic and acidic residues" evidence="5">
    <location>
        <begin position="1"/>
        <end position="16"/>
    </location>
</feature>
<keyword evidence="8" id="KW-1185">Reference proteome</keyword>
<keyword evidence="3" id="KW-0804">Transcription</keyword>
<keyword evidence="4" id="KW-0539">Nucleus</keyword>
<keyword evidence="1" id="KW-0805">Transcription regulation</keyword>
<keyword evidence="2" id="KW-0238">DNA-binding</keyword>